<dbReference type="PANTHER" id="PTHR48094:SF22">
    <property type="entry name" value="DJ-1_PFPI DOMAIN-CONTAINING PROTEIN"/>
    <property type="match status" value="1"/>
</dbReference>
<dbReference type="InterPro" id="IPR050325">
    <property type="entry name" value="Prot/Nucl_acid_deglycase"/>
</dbReference>
<reference evidence="1 2" key="1">
    <citation type="submission" date="2019-03" db="EMBL/GenBank/DDBJ databases">
        <title>Genomic Encyclopedia of Type Strains, Phase IV (KMG-IV): sequencing the most valuable type-strain genomes for metagenomic binning, comparative biology and taxonomic classification.</title>
        <authorList>
            <person name="Goeker M."/>
        </authorList>
    </citation>
    <scope>NUCLEOTIDE SEQUENCE [LARGE SCALE GENOMIC DNA]</scope>
    <source>
        <strain evidence="1 2">DSM 100309</strain>
    </source>
</reference>
<dbReference type="Gene3D" id="3.40.50.880">
    <property type="match status" value="1"/>
</dbReference>
<keyword evidence="1" id="KW-0378">Hydrolase</keyword>
<dbReference type="GO" id="GO:0006508">
    <property type="term" value="P:proteolysis"/>
    <property type="evidence" value="ECO:0007669"/>
    <property type="project" value="UniProtKB-KW"/>
</dbReference>
<sequence>MVKVLIVLTAASELPLAGSEVVPAGFWAQELVIPHHIFMEHGFEVHIATPRGKPAPLDLVSLDPQYHGNDVGRALNLKEQLFEIEAWQAPLSLERLALSTTDYGAVFFPGGYGPMVDLVNSGSTGNIIKRVLAKDGLIGAVCHGQATLLAARHETQWLFAGYRMTCFSPEEEKANDFALQLPWLLADRLKNEGAELSFAAPGLEHVVIDRQLYTGQNPASAGKLAWEMARKLKKLSALDKAACGVPCD</sequence>
<proteinExistence type="predicted"/>
<dbReference type="Pfam" id="PF17124">
    <property type="entry name" value="ThiJ_like"/>
    <property type="match status" value="1"/>
</dbReference>
<dbReference type="InterPro" id="IPR032633">
    <property type="entry name" value="ThiJ-like"/>
</dbReference>
<dbReference type="GO" id="GO:0005737">
    <property type="term" value="C:cytoplasm"/>
    <property type="evidence" value="ECO:0007669"/>
    <property type="project" value="TreeGrafter"/>
</dbReference>
<accession>A0A4R3Y8B4</accession>
<dbReference type="PANTHER" id="PTHR48094">
    <property type="entry name" value="PROTEIN/NUCLEIC ACID DEGLYCASE DJ-1-RELATED"/>
    <property type="match status" value="1"/>
</dbReference>
<protein>
    <submittedName>
        <fullName evidence="1">Putative intracellular protease/amidase</fullName>
    </submittedName>
</protein>
<name>A0A4R3Y8B4_9PROT</name>
<evidence type="ECO:0000313" key="2">
    <source>
        <dbReference type="Proteomes" id="UP000295367"/>
    </source>
</evidence>
<dbReference type="OrthoDB" id="9792284at2"/>
<keyword evidence="1" id="KW-0645">Protease</keyword>
<dbReference type="EMBL" id="SMCO01000004">
    <property type="protein sequence ID" value="TCV88090.1"/>
    <property type="molecule type" value="Genomic_DNA"/>
</dbReference>
<evidence type="ECO:0000313" key="1">
    <source>
        <dbReference type="EMBL" id="TCV88090.1"/>
    </source>
</evidence>
<keyword evidence="2" id="KW-1185">Reference proteome</keyword>
<organism evidence="1 2">
    <name type="scientific">Sulfurirhabdus autotrophica</name>
    <dbReference type="NCBI Taxonomy" id="1706046"/>
    <lineage>
        <taxon>Bacteria</taxon>
        <taxon>Pseudomonadati</taxon>
        <taxon>Pseudomonadota</taxon>
        <taxon>Betaproteobacteria</taxon>
        <taxon>Nitrosomonadales</taxon>
        <taxon>Sulfuricellaceae</taxon>
        <taxon>Sulfurirhabdus</taxon>
    </lineage>
</organism>
<gene>
    <name evidence="1" type="ORF">EDC63_10447</name>
</gene>
<dbReference type="InterPro" id="IPR029062">
    <property type="entry name" value="Class_I_gatase-like"/>
</dbReference>
<dbReference type="AlphaFoldDB" id="A0A4R3Y8B4"/>
<dbReference type="RefSeq" id="WP_124945728.1">
    <property type="nucleotide sequence ID" value="NZ_BHVT01000019.1"/>
</dbReference>
<dbReference type="SUPFAM" id="SSF52317">
    <property type="entry name" value="Class I glutamine amidotransferase-like"/>
    <property type="match status" value="1"/>
</dbReference>
<dbReference type="Proteomes" id="UP000295367">
    <property type="component" value="Unassembled WGS sequence"/>
</dbReference>
<comment type="caution">
    <text evidence="1">The sequence shown here is derived from an EMBL/GenBank/DDBJ whole genome shotgun (WGS) entry which is preliminary data.</text>
</comment>
<dbReference type="GO" id="GO:0008233">
    <property type="term" value="F:peptidase activity"/>
    <property type="evidence" value="ECO:0007669"/>
    <property type="project" value="UniProtKB-KW"/>
</dbReference>
<dbReference type="CDD" id="cd03141">
    <property type="entry name" value="GATase1_Hsp31_like"/>
    <property type="match status" value="1"/>
</dbReference>
<dbReference type="GO" id="GO:0019243">
    <property type="term" value="P:methylglyoxal catabolic process to D-lactate via S-lactoyl-glutathione"/>
    <property type="evidence" value="ECO:0007669"/>
    <property type="project" value="TreeGrafter"/>
</dbReference>
<dbReference type="GO" id="GO:0019172">
    <property type="term" value="F:glyoxalase III activity"/>
    <property type="evidence" value="ECO:0007669"/>
    <property type="project" value="TreeGrafter"/>
</dbReference>